<dbReference type="OrthoDB" id="10451782at2759"/>
<dbReference type="Proteomes" id="UP001061958">
    <property type="component" value="Unassembled WGS sequence"/>
</dbReference>
<feature type="compositionally biased region" description="Gly residues" evidence="1">
    <location>
        <begin position="265"/>
        <end position="279"/>
    </location>
</feature>
<protein>
    <recommendedName>
        <fullName evidence="3">Glycine-rich domain-containing protein</fullName>
    </recommendedName>
</protein>
<accession>A0A9C7Q4S8</accession>
<gene>
    <name evidence="4" type="ORF">GpartN1_g7526.t1</name>
</gene>
<evidence type="ECO:0000256" key="2">
    <source>
        <dbReference type="SAM" id="SignalP"/>
    </source>
</evidence>
<evidence type="ECO:0000313" key="5">
    <source>
        <dbReference type="Proteomes" id="UP001061958"/>
    </source>
</evidence>
<sequence>MYWLSPLFLSCLLTLGECYQISHSYPGIYTVQVPKGPSVSVVFASKSLLENHTLYKVFSVQLIPPVNITADIPDCRGAAMSEVRLKVNDIPLDTSFAPNICPSENVSSTEEGRVYESVQGVSRIQFQGHLEENLLEPYFKSDSQAYFVTQRGNPRIEYKHSFTTPGLHIVNVPSNVHNVRAVVVGGGGGGGGGGVLVLPCFALSAGGGGGGAGGTAFGHIRVRPGKELMVLVGNSGEGGNSQVRGEDGTGSTFLSLFGGGGEGGNAGPFGSGGSGGSGSGPSVEKGGVGSRGVIERGGTGGKPYYHILYSNGRGGSGGSGFGESGSPGEGGLVRVIFEPSSSVADFEHFSIEYQQLAVRCGLFSVSAGGPLHLYRSREDDY</sequence>
<evidence type="ECO:0000256" key="1">
    <source>
        <dbReference type="SAM" id="MobiDB-lite"/>
    </source>
</evidence>
<dbReference type="EMBL" id="BQMJ01000073">
    <property type="protein sequence ID" value="GJQ15735.1"/>
    <property type="molecule type" value="Genomic_DNA"/>
</dbReference>
<evidence type="ECO:0000259" key="3">
    <source>
        <dbReference type="Pfam" id="PF21722"/>
    </source>
</evidence>
<dbReference type="AlphaFoldDB" id="A0A9C7Q4S8"/>
<keyword evidence="5" id="KW-1185">Reference proteome</keyword>
<keyword evidence="2" id="KW-0732">Signal</keyword>
<reference evidence="4" key="2">
    <citation type="submission" date="2022-01" db="EMBL/GenBank/DDBJ databases">
        <authorList>
            <person name="Hirooka S."/>
            <person name="Miyagishima S.Y."/>
        </authorList>
    </citation>
    <scope>NUCLEOTIDE SEQUENCE</scope>
    <source>
        <strain evidence="4">NBRC 102759</strain>
    </source>
</reference>
<evidence type="ECO:0000313" key="4">
    <source>
        <dbReference type="EMBL" id="GJQ15735.1"/>
    </source>
</evidence>
<feature type="compositionally biased region" description="Gly residues" evidence="1">
    <location>
        <begin position="286"/>
        <end position="297"/>
    </location>
</feature>
<comment type="caution">
    <text evidence="4">The sequence shown here is derived from an EMBL/GenBank/DDBJ whole genome shotgun (WGS) entry which is preliminary data.</text>
</comment>
<dbReference type="Pfam" id="PF21722">
    <property type="entry name" value="Gly_rich_2"/>
    <property type="match status" value="1"/>
</dbReference>
<proteinExistence type="predicted"/>
<name>A0A9C7Q4S8_9RHOD</name>
<feature type="region of interest" description="Disordered" evidence="1">
    <location>
        <begin position="265"/>
        <end position="297"/>
    </location>
</feature>
<feature type="signal peptide" evidence="2">
    <location>
        <begin position="1"/>
        <end position="18"/>
    </location>
</feature>
<organism evidence="4 5">
    <name type="scientific">Galdieria partita</name>
    <dbReference type="NCBI Taxonomy" id="83374"/>
    <lineage>
        <taxon>Eukaryota</taxon>
        <taxon>Rhodophyta</taxon>
        <taxon>Bangiophyceae</taxon>
        <taxon>Galdieriales</taxon>
        <taxon>Galdieriaceae</taxon>
        <taxon>Galdieria</taxon>
    </lineage>
</organism>
<reference evidence="4" key="1">
    <citation type="journal article" date="2022" name="Proc. Natl. Acad. Sci. U.S.A.">
        <title>Life cycle and functional genomics of the unicellular red alga Galdieria for elucidating algal and plant evolution and industrial use.</title>
        <authorList>
            <person name="Hirooka S."/>
            <person name="Itabashi T."/>
            <person name="Ichinose T.M."/>
            <person name="Onuma R."/>
            <person name="Fujiwara T."/>
            <person name="Yamashita S."/>
            <person name="Jong L.W."/>
            <person name="Tomita R."/>
            <person name="Iwane A.H."/>
            <person name="Miyagishima S.Y."/>
        </authorList>
    </citation>
    <scope>NUCLEOTIDE SEQUENCE</scope>
    <source>
        <strain evidence="4">NBRC 102759</strain>
    </source>
</reference>
<dbReference type="InterPro" id="IPR049304">
    <property type="entry name" value="Gly_rich_dom"/>
</dbReference>
<feature type="chain" id="PRO_5039710066" description="Glycine-rich domain-containing protein" evidence="2">
    <location>
        <begin position="19"/>
        <end position="381"/>
    </location>
</feature>
<feature type="domain" description="Glycine-rich" evidence="3">
    <location>
        <begin position="164"/>
        <end position="330"/>
    </location>
</feature>